<accession>A0A158AH18</accession>
<keyword evidence="2" id="KW-1185">Reference proteome</keyword>
<evidence type="ECO:0000313" key="2">
    <source>
        <dbReference type="Proteomes" id="UP000054870"/>
    </source>
</evidence>
<evidence type="ECO:0000313" key="1">
    <source>
        <dbReference type="EMBL" id="SAK57019.1"/>
    </source>
</evidence>
<organism evidence="1 2">
    <name type="scientific">Caballeronia catudaia</name>
    <dbReference type="NCBI Taxonomy" id="1777136"/>
    <lineage>
        <taxon>Bacteria</taxon>
        <taxon>Pseudomonadati</taxon>
        <taxon>Pseudomonadota</taxon>
        <taxon>Betaproteobacteria</taxon>
        <taxon>Burkholderiales</taxon>
        <taxon>Burkholderiaceae</taxon>
        <taxon>Caballeronia</taxon>
    </lineage>
</organism>
<proteinExistence type="predicted"/>
<reference evidence="1" key="1">
    <citation type="submission" date="2016-01" db="EMBL/GenBank/DDBJ databases">
        <authorList>
            <person name="Peeters C."/>
        </authorList>
    </citation>
    <scope>NUCLEOTIDE SEQUENCE [LARGE SCALE GENOMIC DNA]</scope>
    <source>
        <strain evidence="1">LMG 29318</strain>
    </source>
</reference>
<gene>
    <name evidence="1" type="ORF">AWB75_02166</name>
</gene>
<dbReference type="Proteomes" id="UP000054870">
    <property type="component" value="Unassembled WGS sequence"/>
</dbReference>
<protein>
    <submittedName>
        <fullName evidence="1">Uncharacterized protein</fullName>
    </submittedName>
</protein>
<dbReference type="EMBL" id="FCOF02000008">
    <property type="protein sequence ID" value="SAK57019.1"/>
    <property type="molecule type" value="Genomic_DNA"/>
</dbReference>
<name>A0A158AH18_9BURK</name>
<comment type="caution">
    <text evidence="1">The sequence shown here is derived from an EMBL/GenBank/DDBJ whole genome shotgun (WGS) entry which is preliminary data.</text>
</comment>
<sequence length="107" mass="12359">MLSVQLFLVLGEYRIEFREIRLGQLRGRLFQQDRLQQPTQCEQFTDFSDGQLGYDSALMRNDPNQSFPFELNERFPHGNATHAELGSERILSKLETLGQLAREDLAA</sequence>
<dbReference type="AlphaFoldDB" id="A0A158AH18"/>